<organism evidence="1 2">
    <name type="scientific">Neisseria meningitidis serogroup B</name>
    <dbReference type="NCBI Taxonomy" id="491"/>
    <lineage>
        <taxon>Bacteria</taxon>
        <taxon>Pseudomonadati</taxon>
        <taxon>Pseudomonadota</taxon>
        <taxon>Betaproteobacteria</taxon>
        <taxon>Neisseriales</taxon>
        <taxon>Neisseriaceae</taxon>
        <taxon>Neisseria</taxon>
    </lineage>
</organism>
<evidence type="ECO:0000313" key="1">
    <source>
        <dbReference type="EMBL" id="CRZ00415.1"/>
    </source>
</evidence>
<dbReference type="AlphaFoldDB" id="A0A0H5QGJ9"/>
<dbReference type="Proteomes" id="UP000182715">
    <property type="component" value="Unassembled WGS sequence"/>
</dbReference>
<proteinExistence type="predicted"/>
<protein>
    <submittedName>
        <fullName evidence="1">Uncharacterized protein</fullName>
    </submittedName>
</protein>
<accession>A0A0H5QGJ9</accession>
<name>A0A0H5QGJ9_NEIMI</name>
<sequence length="40" mass="4850">MCKCVHYGNTLGENLRILPRFVRCRQTAAVWWYNVRRLQP</sequence>
<dbReference type="EMBL" id="CVTF01000141">
    <property type="protein sequence ID" value="CRZ00415.1"/>
    <property type="molecule type" value="Genomic_DNA"/>
</dbReference>
<evidence type="ECO:0000313" key="2">
    <source>
        <dbReference type="Proteomes" id="UP000182715"/>
    </source>
</evidence>
<reference evidence="1 2" key="1">
    <citation type="submission" date="2014-11" db="EMBL/GenBank/DDBJ databases">
        <authorList>
            <person name="Diene M.Seydina."/>
        </authorList>
    </citation>
    <scope>NUCLEOTIDE SEQUENCE [LARGE SCALE GENOMIC DNA]</scope>
    <source>
        <strain evidence="1 2">Neisseria meningitidis CHUV</strain>
    </source>
</reference>